<dbReference type="Proteomes" id="UP000677228">
    <property type="component" value="Unassembled WGS sequence"/>
</dbReference>
<feature type="chain" id="PRO_5036227709" evidence="1">
    <location>
        <begin position="20"/>
        <end position="164"/>
    </location>
</feature>
<dbReference type="Proteomes" id="UP000663829">
    <property type="component" value="Unassembled WGS sequence"/>
</dbReference>
<evidence type="ECO:0000313" key="4">
    <source>
        <dbReference type="EMBL" id="CAF3861934.1"/>
    </source>
</evidence>
<dbReference type="EMBL" id="CAJNOQ010014847">
    <property type="protein sequence ID" value="CAF1349725.1"/>
    <property type="molecule type" value="Genomic_DNA"/>
</dbReference>
<dbReference type="EMBL" id="CAJOBC010063735">
    <property type="protein sequence ID" value="CAF4218745.1"/>
    <property type="molecule type" value="Genomic_DNA"/>
</dbReference>
<dbReference type="EMBL" id="CAJNOK010009872">
    <property type="protein sequence ID" value="CAF1100572.1"/>
    <property type="molecule type" value="Genomic_DNA"/>
</dbReference>
<dbReference type="Proteomes" id="UP000682733">
    <property type="component" value="Unassembled WGS sequence"/>
</dbReference>
<accession>A0A815H5G3</accession>
<evidence type="ECO:0000313" key="6">
    <source>
        <dbReference type="Proteomes" id="UP000663829"/>
    </source>
</evidence>
<dbReference type="OrthoDB" id="9977638at2759"/>
<protein>
    <submittedName>
        <fullName evidence="3">Uncharacterized protein</fullName>
    </submittedName>
</protein>
<evidence type="ECO:0000313" key="3">
    <source>
        <dbReference type="EMBL" id="CAF1349725.1"/>
    </source>
</evidence>
<keyword evidence="6" id="KW-1185">Reference proteome</keyword>
<evidence type="ECO:0000313" key="5">
    <source>
        <dbReference type="EMBL" id="CAF4218745.1"/>
    </source>
</evidence>
<dbReference type="AlphaFoldDB" id="A0A815H5G3"/>
<evidence type="ECO:0000313" key="2">
    <source>
        <dbReference type="EMBL" id="CAF1100572.1"/>
    </source>
</evidence>
<comment type="caution">
    <text evidence="3">The sequence shown here is derived from an EMBL/GenBank/DDBJ whole genome shotgun (WGS) entry which is preliminary data.</text>
</comment>
<proteinExistence type="predicted"/>
<reference evidence="3" key="1">
    <citation type="submission" date="2021-02" db="EMBL/GenBank/DDBJ databases">
        <authorList>
            <person name="Nowell W R."/>
        </authorList>
    </citation>
    <scope>NUCLEOTIDE SEQUENCE</scope>
</reference>
<name>A0A815H5G3_9BILA</name>
<dbReference type="EMBL" id="CAJOBA010009890">
    <property type="protein sequence ID" value="CAF3861934.1"/>
    <property type="molecule type" value="Genomic_DNA"/>
</dbReference>
<dbReference type="Proteomes" id="UP000681722">
    <property type="component" value="Unassembled WGS sequence"/>
</dbReference>
<evidence type="ECO:0000256" key="1">
    <source>
        <dbReference type="SAM" id="SignalP"/>
    </source>
</evidence>
<sequence>MLRIIAFVLSLALANVVTGDDVESDQPQCVINYGKNLADFPCNGYLSTDPKCNNSFLNIVNTSYYHCSEARIFWNYPMQNLTVTIESANYTKSKQLYSVSLTGGMLPTYRIYPNGKEFLITNTTAEKIVEISDENYQVVLKFQGPKRLTFYGAEIEYQVAPVYF</sequence>
<feature type="signal peptide" evidence="1">
    <location>
        <begin position="1"/>
        <end position="19"/>
    </location>
</feature>
<keyword evidence="1" id="KW-0732">Signal</keyword>
<organism evidence="3 6">
    <name type="scientific">Didymodactylos carnosus</name>
    <dbReference type="NCBI Taxonomy" id="1234261"/>
    <lineage>
        <taxon>Eukaryota</taxon>
        <taxon>Metazoa</taxon>
        <taxon>Spiralia</taxon>
        <taxon>Gnathifera</taxon>
        <taxon>Rotifera</taxon>
        <taxon>Eurotatoria</taxon>
        <taxon>Bdelloidea</taxon>
        <taxon>Philodinida</taxon>
        <taxon>Philodinidae</taxon>
        <taxon>Didymodactylos</taxon>
    </lineage>
</organism>
<gene>
    <name evidence="3" type="ORF">GPM918_LOCUS30844</name>
    <name evidence="2" type="ORF">OVA965_LOCUS19271</name>
    <name evidence="5" type="ORF">SRO942_LOCUS31474</name>
    <name evidence="4" type="ORF">TMI583_LOCUS19283</name>
</gene>